<proteinExistence type="predicted"/>
<dbReference type="Pfam" id="PF03729">
    <property type="entry name" value="DUF308"/>
    <property type="match status" value="1"/>
</dbReference>
<feature type="transmembrane region" description="Helical" evidence="1">
    <location>
        <begin position="110"/>
        <end position="132"/>
    </location>
</feature>
<dbReference type="InterPro" id="IPR005325">
    <property type="entry name" value="DUF308_memb"/>
</dbReference>
<protein>
    <recommendedName>
        <fullName evidence="4">HdeD family acid-resistance protein</fullName>
    </recommendedName>
</protein>
<dbReference type="RefSeq" id="WP_213364472.1">
    <property type="nucleotide sequence ID" value="NZ_BSFM01000014.1"/>
</dbReference>
<feature type="transmembrane region" description="Helical" evidence="1">
    <location>
        <begin position="58"/>
        <end position="79"/>
    </location>
</feature>
<feature type="transmembrane region" description="Helical" evidence="1">
    <location>
        <begin position="29"/>
        <end position="52"/>
    </location>
</feature>
<gene>
    <name evidence="2" type="ORF">GCM10017653_26600</name>
</gene>
<evidence type="ECO:0000313" key="2">
    <source>
        <dbReference type="EMBL" id="GLK84590.1"/>
    </source>
</evidence>
<feature type="transmembrane region" description="Helical" evidence="1">
    <location>
        <begin position="169"/>
        <end position="193"/>
    </location>
</feature>
<dbReference type="GO" id="GO:0005886">
    <property type="term" value="C:plasma membrane"/>
    <property type="evidence" value="ECO:0007669"/>
    <property type="project" value="TreeGrafter"/>
</dbReference>
<name>A0A9W6JYU3_9HYPH</name>
<dbReference type="InterPro" id="IPR052712">
    <property type="entry name" value="Acid_resist_chaperone_HdeD"/>
</dbReference>
<evidence type="ECO:0000256" key="1">
    <source>
        <dbReference type="SAM" id="Phobius"/>
    </source>
</evidence>
<keyword evidence="1" id="KW-1133">Transmembrane helix</keyword>
<dbReference type="Proteomes" id="UP001143330">
    <property type="component" value="Unassembled WGS sequence"/>
</dbReference>
<evidence type="ECO:0000313" key="3">
    <source>
        <dbReference type="Proteomes" id="UP001143330"/>
    </source>
</evidence>
<reference evidence="2" key="1">
    <citation type="journal article" date="2014" name="Int. J. Syst. Evol. Microbiol.">
        <title>Complete genome sequence of Corynebacterium casei LMG S-19264T (=DSM 44701T), isolated from a smear-ripened cheese.</title>
        <authorList>
            <consortium name="US DOE Joint Genome Institute (JGI-PGF)"/>
            <person name="Walter F."/>
            <person name="Albersmeier A."/>
            <person name="Kalinowski J."/>
            <person name="Ruckert C."/>
        </authorList>
    </citation>
    <scope>NUCLEOTIDE SEQUENCE</scope>
    <source>
        <strain evidence="2">VKM B-2789</strain>
    </source>
</reference>
<dbReference type="PANTHER" id="PTHR34989:SF1">
    <property type="entry name" value="PROTEIN HDED"/>
    <property type="match status" value="1"/>
</dbReference>
<organism evidence="2 3">
    <name type="scientific">Ancylobacter defluvii</name>
    <dbReference type="NCBI Taxonomy" id="1282440"/>
    <lineage>
        <taxon>Bacteria</taxon>
        <taxon>Pseudomonadati</taxon>
        <taxon>Pseudomonadota</taxon>
        <taxon>Alphaproteobacteria</taxon>
        <taxon>Hyphomicrobiales</taxon>
        <taxon>Xanthobacteraceae</taxon>
        <taxon>Ancylobacter</taxon>
    </lineage>
</organism>
<keyword evidence="1" id="KW-0472">Membrane</keyword>
<feature type="transmembrane region" description="Helical" evidence="1">
    <location>
        <begin position="86"/>
        <end position="104"/>
    </location>
</feature>
<accession>A0A9W6JYU3</accession>
<comment type="caution">
    <text evidence="2">The sequence shown here is derived from an EMBL/GenBank/DDBJ whole genome shotgun (WGS) entry which is preliminary data.</text>
</comment>
<keyword evidence="1" id="KW-0812">Transmembrane</keyword>
<reference evidence="2" key="2">
    <citation type="submission" date="2023-01" db="EMBL/GenBank/DDBJ databases">
        <authorList>
            <person name="Sun Q."/>
            <person name="Evtushenko L."/>
        </authorList>
    </citation>
    <scope>NUCLEOTIDE SEQUENCE</scope>
    <source>
        <strain evidence="2">VKM B-2789</strain>
    </source>
</reference>
<feature type="transmembrane region" description="Helical" evidence="1">
    <location>
        <begin position="144"/>
        <end position="163"/>
    </location>
</feature>
<dbReference type="EMBL" id="BSFM01000014">
    <property type="protein sequence ID" value="GLK84590.1"/>
    <property type="molecule type" value="Genomic_DNA"/>
</dbReference>
<sequence>MSTPTDSFPSTPARSLAGHLHELRAKWGWFVALGIVLIIAGAIALGSSYGLVVGTLVSVYYIGAMMVVAGIAQIFHAFAVKGWGGFFFWLLDGLLYLVAGVIAFTNPDLAAAVLTLLLGISLIVGGLFRLVAAFKLRPAAGWGWILFSAVIAIILGIEITVQWPINSMWILGLFLGVDLIFNGFTVLMLGLGLKKT</sequence>
<evidence type="ECO:0008006" key="4">
    <source>
        <dbReference type="Google" id="ProtNLM"/>
    </source>
</evidence>
<keyword evidence="3" id="KW-1185">Reference proteome</keyword>
<dbReference type="PANTHER" id="PTHR34989">
    <property type="entry name" value="PROTEIN HDED"/>
    <property type="match status" value="1"/>
</dbReference>
<dbReference type="AlphaFoldDB" id="A0A9W6JYU3"/>